<evidence type="ECO:0000256" key="1">
    <source>
        <dbReference type="SAM" id="Phobius"/>
    </source>
</evidence>
<keyword evidence="3" id="KW-1185">Reference proteome</keyword>
<reference evidence="2 3" key="1">
    <citation type="submission" date="2019-03" db="EMBL/GenBank/DDBJ databases">
        <title>Draft genome sequences of novel Actinobacteria.</title>
        <authorList>
            <person name="Sahin N."/>
            <person name="Ay H."/>
            <person name="Saygin H."/>
        </authorList>
    </citation>
    <scope>NUCLEOTIDE SEQUENCE [LARGE SCALE GENOMIC DNA]</scope>
    <source>
        <strain evidence="2 3">DSM 45941</strain>
    </source>
</reference>
<evidence type="ECO:0000313" key="2">
    <source>
        <dbReference type="EMBL" id="TDD90465.1"/>
    </source>
</evidence>
<dbReference type="AlphaFoldDB" id="A0A4R5BW84"/>
<gene>
    <name evidence="2" type="ORF">E1293_03535</name>
</gene>
<dbReference type="EMBL" id="SMKY01000008">
    <property type="protein sequence ID" value="TDD90465.1"/>
    <property type="molecule type" value="Genomic_DNA"/>
</dbReference>
<feature type="transmembrane region" description="Helical" evidence="1">
    <location>
        <begin position="21"/>
        <end position="39"/>
    </location>
</feature>
<keyword evidence="1" id="KW-1133">Transmembrane helix</keyword>
<accession>A0A4R5BW84</accession>
<organism evidence="2 3">
    <name type="scientific">Actinomadura darangshiensis</name>
    <dbReference type="NCBI Taxonomy" id="705336"/>
    <lineage>
        <taxon>Bacteria</taxon>
        <taxon>Bacillati</taxon>
        <taxon>Actinomycetota</taxon>
        <taxon>Actinomycetes</taxon>
        <taxon>Streptosporangiales</taxon>
        <taxon>Thermomonosporaceae</taxon>
        <taxon>Actinomadura</taxon>
    </lineage>
</organism>
<keyword evidence="1" id="KW-0812">Transmembrane</keyword>
<name>A0A4R5BW84_9ACTN</name>
<sequence>MSKAKAMPEAGAPPAKHRHRVFPWVFLAVQIGFLIWIIAGVNDCNGDSACQVGSTIGVGLIIALWVAVDIILGFTYLVFRLFKR</sequence>
<dbReference type="Proteomes" id="UP000295578">
    <property type="component" value="Unassembled WGS sequence"/>
</dbReference>
<keyword evidence="1" id="KW-0472">Membrane</keyword>
<proteinExistence type="predicted"/>
<dbReference type="OrthoDB" id="3693513at2"/>
<protein>
    <submittedName>
        <fullName evidence="2">Uncharacterized protein</fullName>
    </submittedName>
</protein>
<feature type="transmembrane region" description="Helical" evidence="1">
    <location>
        <begin position="59"/>
        <end position="79"/>
    </location>
</feature>
<evidence type="ECO:0000313" key="3">
    <source>
        <dbReference type="Proteomes" id="UP000295578"/>
    </source>
</evidence>
<comment type="caution">
    <text evidence="2">The sequence shown here is derived from an EMBL/GenBank/DDBJ whole genome shotgun (WGS) entry which is preliminary data.</text>
</comment>
<dbReference type="RefSeq" id="WP_132193726.1">
    <property type="nucleotide sequence ID" value="NZ_SMKY01000008.1"/>
</dbReference>